<dbReference type="PRINTS" id="PR00260">
    <property type="entry name" value="CHEMTRNSDUCR"/>
</dbReference>
<keyword evidence="2" id="KW-1003">Cell membrane</keyword>
<sequence precursor="true">MSKTVGRKDKGSSFSGVVSGAVMALGVGVCVLVPLAARKLGFGEPYGLAAAAIATAALLVVARRFSTGVVGGNASLDRIAATLIETAEKATEAEMLTLAQHSLDKNLQILQTALRECGEARVVNGVLYYGQRRINDDVEIVDSVRQSAGGTATVFLGDLRIATNVLKPDGSRAVGTRLTAEKVIETVLKQGKVFRGEAEILGEAYYTIYEPILSDGKVVGILYVGVRKAEFAAQHGDDLGSAGAAEAVNRALLALQRSAKTQADTARDAIVQRQEAEDLRRQQEARRQAVAAEQRLVVEGLSAALERLARGDLSMPIKAVFPAEYEKLRSDYNTTLESLRNLIAEISGGVGSLSEGARDISSAADQLAHRTEQQAASLEQTAAALNEITNTVRATSAGAGQAKTAVDIAHGDVERSGQTMIEAVNAMGRIEASARQMELIIATIDEIAFQTNLLALNAGVEAARAGESGRGFAVVAQEVRALAQRSAGAAREIKGLISSSSQQVSLGADLVNETGAALGKVVDQVREVSRLVSEIARSAVEQTSGLDEVNIAVNQMDRFTQQNAAMVEESTAASHSIRAEASRLMSKVSVFKLSEDHEIASSEAA</sequence>
<dbReference type="CDD" id="cd11386">
    <property type="entry name" value="MCP_signal"/>
    <property type="match status" value="1"/>
</dbReference>
<evidence type="ECO:0000313" key="13">
    <source>
        <dbReference type="EMBL" id="ENZ81296.1"/>
    </source>
</evidence>
<comment type="similarity">
    <text evidence="7">Belongs to the methyl-accepting chemotaxis (MCP) protein family.</text>
</comment>
<evidence type="ECO:0000256" key="8">
    <source>
        <dbReference type="PROSITE-ProRule" id="PRU00284"/>
    </source>
</evidence>
<evidence type="ECO:0000256" key="2">
    <source>
        <dbReference type="ARBA" id="ARBA00022475"/>
    </source>
</evidence>
<evidence type="ECO:0000259" key="12">
    <source>
        <dbReference type="PROSITE" id="PS50885"/>
    </source>
</evidence>
<protein>
    <submittedName>
        <fullName evidence="13">Methyl-accepting chemotaxis protein</fullName>
    </submittedName>
</protein>
<evidence type="ECO:0000256" key="4">
    <source>
        <dbReference type="ARBA" id="ARBA00022692"/>
    </source>
</evidence>
<name>R0CXT9_CAUVI</name>
<dbReference type="FunFam" id="1.10.287.950:FF:000001">
    <property type="entry name" value="Methyl-accepting chemotaxis sensory transducer"/>
    <property type="match status" value="1"/>
</dbReference>
<evidence type="ECO:0000259" key="11">
    <source>
        <dbReference type="PROSITE" id="PS50111"/>
    </source>
</evidence>
<keyword evidence="4 10" id="KW-0812">Transmembrane</keyword>
<evidence type="ECO:0000256" key="7">
    <source>
        <dbReference type="ARBA" id="ARBA00029447"/>
    </source>
</evidence>
<evidence type="ECO:0000256" key="6">
    <source>
        <dbReference type="ARBA" id="ARBA00023136"/>
    </source>
</evidence>
<proteinExistence type="inferred from homology"/>
<keyword evidence="14" id="KW-1185">Reference proteome</keyword>
<feature type="domain" description="Methyl-accepting transducer" evidence="11">
    <location>
        <begin position="349"/>
        <end position="578"/>
    </location>
</feature>
<dbReference type="InterPro" id="IPR029151">
    <property type="entry name" value="Sensor-like_sf"/>
</dbReference>
<comment type="caution">
    <text evidence="13">The sequence shown here is derived from an EMBL/GenBank/DDBJ whole genome shotgun (WGS) entry which is preliminary data.</text>
</comment>
<dbReference type="Pfam" id="PF00015">
    <property type="entry name" value="MCPsignal"/>
    <property type="match status" value="1"/>
</dbReference>
<dbReference type="eggNOG" id="COG0840">
    <property type="taxonomic scope" value="Bacteria"/>
</dbReference>
<keyword evidence="9" id="KW-0175">Coiled coil</keyword>
<dbReference type="GO" id="GO:0004888">
    <property type="term" value="F:transmembrane signaling receptor activity"/>
    <property type="evidence" value="ECO:0007669"/>
    <property type="project" value="InterPro"/>
</dbReference>
<dbReference type="PATRIC" id="fig|1292034.3.peg.2835"/>
<dbReference type="GO" id="GO:0006935">
    <property type="term" value="P:chemotaxis"/>
    <property type="evidence" value="ECO:0007669"/>
    <property type="project" value="UniProtKB-KW"/>
</dbReference>
<dbReference type="InterPro" id="IPR003660">
    <property type="entry name" value="HAMP_dom"/>
</dbReference>
<evidence type="ECO:0000256" key="5">
    <source>
        <dbReference type="ARBA" id="ARBA00022989"/>
    </source>
</evidence>
<keyword evidence="6 10" id="KW-0472">Membrane</keyword>
<dbReference type="PROSITE" id="PS50111">
    <property type="entry name" value="CHEMOTAXIS_TRANSDUC_2"/>
    <property type="match status" value="1"/>
</dbReference>
<dbReference type="SUPFAM" id="SSF58104">
    <property type="entry name" value="Methyl-accepting chemotaxis protein (MCP) signaling domain"/>
    <property type="match status" value="1"/>
</dbReference>
<organism evidence="13 14">
    <name type="scientific">Caulobacter vibrioides OR37</name>
    <dbReference type="NCBI Taxonomy" id="1292034"/>
    <lineage>
        <taxon>Bacteria</taxon>
        <taxon>Pseudomonadati</taxon>
        <taxon>Pseudomonadota</taxon>
        <taxon>Alphaproteobacteria</taxon>
        <taxon>Caulobacterales</taxon>
        <taxon>Caulobacteraceae</taxon>
        <taxon>Caulobacter</taxon>
    </lineage>
</organism>
<dbReference type="PANTHER" id="PTHR43531">
    <property type="entry name" value="PROTEIN ICFG"/>
    <property type="match status" value="1"/>
</dbReference>
<dbReference type="SUPFAM" id="SSF103190">
    <property type="entry name" value="Sensory domain-like"/>
    <property type="match status" value="1"/>
</dbReference>
<dbReference type="EMBL" id="APMP01000019">
    <property type="protein sequence ID" value="ENZ81296.1"/>
    <property type="molecule type" value="Genomic_DNA"/>
</dbReference>
<dbReference type="Proteomes" id="UP000013063">
    <property type="component" value="Unassembled WGS sequence"/>
</dbReference>
<feature type="domain" description="HAMP" evidence="12">
    <location>
        <begin position="298"/>
        <end position="344"/>
    </location>
</feature>
<dbReference type="STRING" id="1292034.OR37_02854"/>
<evidence type="ECO:0000256" key="10">
    <source>
        <dbReference type="SAM" id="Phobius"/>
    </source>
</evidence>
<evidence type="ECO:0000313" key="14">
    <source>
        <dbReference type="Proteomes" id="UP000013063"/>
    </source>
</evidence>
<reference evidence="13 14" key="1">
    <citation type="journal article" date="2013" name="Genome Announc.">
        <title>Draft Genome Sequence for Caulobacter sp. Strain OR37, a Bacterium Tolerant to Heavy Metals.</title>
        <authorList>
            <person name="Utturkar S.M."/>
            <person name="Bollmann A."/>
            <person name="Brzoska R.M."/>
            <person name="Klingeman D.M."/>
            <person name="Epstein S.E."/>
            <person name="Palumbo A.V."/>
            <person name="Brown S.D."/>
        </authorList>
    </citation>
    <scope>NUCLEOTIDE SEQUENCE [LARGE SCALE GENOMIC DNA]</scope>
    <source>
        <strain evidence="13 14">OR37</strain>
    </source>
</reference>
<gene>
    <name evidence="13" type="ORF">OR37_02854</name>
</gene>
<keyword evidence="8" id="KW-0807">Transducer</keyword>
<dbReference type="InterPro" id="IPR004089">
    <property type="entry name" value="MCPsignal_dom"/>
</dbReference>
<dbReference type="SMART" id="SM00283">
    <property type="entry name" value="MA"/>
    <property type="match status" value="1"/>
</dbReference>
<keyword evidence="5 10" id="KW-1133">Transmembrane helix</keyword>
<dbReference type="GO" id="GO:0005886">
    <property type="term" value="C:plasma membrane"/>
    <property type="evidence" value="ECO:0007669"/>
    <property type="project" value="UniProtKB-SubCell"/>
</dbReference>
<dbReference type="AlphaFoldDB" id="R0CXT9"/>
<dbReference type="InterPro" id="IPR033463">
    <property type="entry name" value="sCache_3"/>
</dbReference>
<evidence type="ECO:0000256" key="3">
    <source>
        <dbReference type="ARBA" id="ARBA00022500"/>
    </source>
</evidence>
<dbReference type="Gene3D" id="1.10.287.950">
    <property type="entry name" value="Methyl-accepting chemotaxis protein"/>
    <property type="match status" value="1"/>
</dbReference>
<comment type="subcellular location">
    <subcellularLocation>
        <location evidence="1">Cell membrane</location>
        <topology evidence="1">Multi-pass membrane protein</topology>
    </subcellularLocation>
</comment>
<dbReference type="Pfam" id="PF17202">
    <property type="entry name" value="sCache_3_3"/>
    <property type="match status" value="1"/>
</dbReference>
<feature type="transmembrane region" description="Helical" evidence="10">
    <location>
        <begin position="12"/>
        <end position="37"/>
    </location>
</feature>
<dbReference type="InterPro" id="IPR051310">
    <property type="entry name" value="MCP_chemotaxis"/>
</dbReference>
<dbReference type="GO" id="GO:0007165">
    <property type="term" value="P:signal transduction"/>
    <property type="evidence" value="ECO:0007669"/>
    <property type="project" value="UniProtKB-KW"/>
</dbReference>
<dbReference type="InterPro" id="IPR004090">
    <property type="entry name" value="Chemotax_Me-accpt_rcpt"/>
</dbReference>
<dbReference type="PANTHER" id="PTHR43531:SF11">
    <property type="entry name" value="METHYL-ACCEPTING CHEMOTAXIS PROTEIN 3"/>
    <property type="match status" value="1"/>
</dbReference>
<accession>R0CXT9</accession>
<dbReference type="OrthoDB" id="7168157at2"/>
<dbReference type="PROSITE" id="PS50885">
    <property type="entry name" value="HAMP"/>
    <property type="match status" value="1"/>
</dbReference>
<evidence type="ECO:0000256" key="9">
    <source>
        <dbReference type="SAM" id="Coils"/>
    </source>
</evidence>
<feature type="coiled-coil region" evidence="9">
    <location>
        <begin position="266"/>
        <end position="293"/>
    </location>
</feature>
<evidence type="ECO:0000256" key="1">
    <source>
        <dbReference type="ARBA" id="ARBA00004651"/>
    </source>
</evidence>
<feature type="coiled-coil region" evidence="9">
    <location>
        <begin position="325"/>
        <end position="388"/>
    </location>
</feature>
<keyword evidence="3" id="KW-0145">Chemotaxis</keyword>